<protein>
    <submittedName>
        <fullName evidence="1">Uncharacterized protein</fullName>
    </submittedName>
</protein>
<dbReference type="Proteomes" id="UP001501725">
    <property type="component" value="Unassembled WGS sequence"/>
</dbReference>
<sequence length="144" mass="16653">MLNKVEKPIAVFILDEDPDNRHLTHLDFEAIEWVSQVRIFSWSLDLLQHLDGLSGPAFGPALIIFNNDIQMMTGKEFLFRLLEHPHCRQTKFGIYDSGLREGDELWIQSTGITLLKRPVDLEDGRRLALQIRDTALKETRHSKC</sequence>
<gene>
    <name evidence="1" type="ORF">GCM10023184_28490</name>
</gene>
<dbReference type="EMBL" id="BAABGY010000008">
    <property type="protein sequence ID" value="GAA4334443.1"/>
    <property type="molecule type" value="Genomic_DNA"/>
</dbReference>
<keyword evidence="2" id="KW-1185">Reference proteome</keyword>
<evidence type="ECO:0000313" key="1">
    <source>
        <dbReference type="EMBL" id="GAA4334443.1"/>
    </source>
</evidence>
<reference evidence="2" key="1">
    <citation type="journal article" date="2019" name="Int. J. Syst. Evol. Microbiol.">
        <title>The Global Catalogue of Microorganisms (GCM) 10K type strain sequencing project: providing services to taxonomists for standard genome sequencing and annotation.</title>
        <authorList>
            <consortium name="The Broad Institute Genomics Platform"/>
            <consortium name="The Broad Institute Genome Sequencing Center for Infectious Disease"/>
            <person name="Wu L."/>
            <person name="Ma J."/>
        </authorList>
    </citation>
    <scope>NUCLEOTIDE SEQUENCE [LARGE SCALE GENOMIC DNA]</scope>
    <source>
        <strain evidence="2">JCM 17919</strain>
    </source>
</reference>
<dbReference type="RefSeq" id="WP_345256425.1">
    <property type="nucleotide sequence ID" value="NZ_BAABGY010000008.1"/>
</dbReference>
<evidence type="ECO:0000313" key="2">
    <source>
        <dbReference type="Proteomes" id="UP001501725"/>
    </source>
</evidence>
<organism evidence="1 2">
    <name type="scientific">Flaviaesturariibacter amylovorans</name>
    <dbReference type="NCBI Taxonomy" id="1084520"/>
    <lineage>
        <taxon>Bacteria</taxon>
        <taxon>Pseudomonadati</taxon>
        <taxon>Bacteroidota</taxon>
        <taxon>Chitinophagia</taxon>
        <taxon>Chitinophagales</taxon>
        <taxon>Chitinophagaceae</taxon>
        <taxon>Flaviaestuariibacter</taxon>
    </lineage>
</organism>
<name>A0ABP8H4Z0_9BACT</name>
<comment type="caution">
    <text evidence="1">The sequence shown here is derived from an EMBL/GenBank/DDBJ whole genome shotgun (WGS) entry which is preliminary data.</text>
</comment>
<accession>A0ABP8H4Z0</accession>
<proteinExistence type="predicted"/>